<evidence type="ECO:0000313" key="2">
    <source>
        <dbReference type="Proteomes" id="UP000709295"/>
    </source>
</evidence>
<dbReference type="Proteomes" id="UP000709295">
    <property type="component" value="Unassembled WGS sequence"/>
</dbReference>
<accession>A0A8J5I416</accession>
<gene>
    <name evidence="1" type="ORF">JG688_00016729</name>
</gene>
<name>A0A8J5I416_9STRA</name>
<keyword evidence="2" id="KW-1185">Reference proteome</keyword>
<dbReference type="EMBL" id="JAENGY010002182">
    <property type="protein sequence ID" value="KAG6945129.1"/>
    <property type="molecule type" value="Genomic_DNA"/>
</dbReference>
<dbReference type="AlphaFoldDB" id="A0A8J5I416"/>
<sequence>MIAIDPEMEDTEYQINWFCRTHGDGCVPLPLYVAFSHDLLKKASYIVDNPSPMLVESLALIR</sequence>
<comment type="caution">
    <text evidence="1">The sequence shown here is derived from an EMBL/GenBank/DDBJ whole genome shotgun (WGS) entry which is preliminary data.</text>
</comment>
<protein>
    <submittedName>
        <fullName evidence="1">Uncharacterized protein</fullName>
    </submittedName>
</protein>
<evidence type="ECO:0000313" key="1">
    <source>
        <dbReference type="EMBL" id="KAG6945129.1"/>
    </source>
</evidence>
<proteinExistence type="predicted"/>
<reference evidence="1" key="1">
    <citation type="submission" date="2021-01" db="EMBL/GenBank/DDBJ databases">
        <title>Phytophthora aleatoria, a newly-described species from Pinus radiata is distinct from Phytophthora cactorum isolates based on comparative genomics.</title>
        <authorList>
            <person name="Mcdougal R."/>
            <person name="Panda P."/>
            <person name="Williams N."/>
            <person name="Studholme D.J."/>
        </authorList>
    </citation>
    <scope>NUCLEOTIDE SEQUENCE</scope>
    <source>
        <strain evidence="1">NZFS 4037</strain>
    </source>
</reference>
<organism evidence="1 2">
    <name type="scientific">Phytophthora aleatoria</name>
    <dbReference type="NCBI Taxonomy" id="2496075"/>
    <lineage>
        <taxon>Eukaryota</taxon>
        <taxon>Sar</taxon>
        <taxon>Stramenopiles</taxon>
        <taxon>Oomycota</taxon>
        <taxon>Peronosporomycetes</taxon>
        <taxon>Peronosporales</taxon>
        <taxon>Peronosporaceae</taxon>
        <taxon>Phytophthora</taxon>
    </lineage>
</organism>